<keyword evidence="11" id="KW-1185">Reference proteome</keyword>
<accession>A0A921ZW00</accession>
<keyword evidence="4" id="KW-0762">Sugar transport</keyword>
<feature type="transmembrane region" description="Helical" evidence="8">
    <location>
        <begin position="145"/>
        <end position="167"/>
    </location>
</feature>
<reference evidence="10" key="1">
    <citation type="journal article" date="2016" name="Insect Biochem. Mol. Biol.">
        <title>Multifaceted biological insights from a draft genome sequence of the tobacco hornworm moth, Manduca sexta.</title>
        <authorList>
            <person name="Kanost M.R."/>
            <person name="Arrese E.L."/>
            <person name="Cao X."/>
            <person name="Chen Y.R."/>
            <person name="Chellapilla S."/>
            <person name="Goldsmith M.R."/>
            <person name="Grosse-Wilde E."/>
            <person name="Heckel D.G."/>
            <person name="Herndon N."/>
            <person name="Jiang H."/>
            <person name="Papanicolaou A."/>
            <person name="Qu J."/>
            <person name="Soulages J.L."/>
            <person name="Vogel H."/>
            <person name="Walters J."/>
            <person name="Waterhouse R.M."/>
            <person name="Ahn S.J."/>
            <person name="Almeida F.C."/>
            <person name="An C."/>
            <person name="Aqrawi P."/>
            <person name="Bretschneider A."/>
            <person name="Bryant W.B."/>
            <person name="Bucks S."/>
            <person name="Chao H."/>
            <person name="Chevignon G."/>
            <person name="Christen J.M."/>
            <person name="Clarke D.F."/>
            <person name="Dittmer N.T."/>
            <person name="Ferguson L.C.F."/>
            <person name="Garavelou S."/>
            <person name="Gordon K.H.J."/>
            <person name="Gunaratna R.T."/>
            <person name="Han Y."/>
            <person name="Hauser F."/>
            <person name="He Y."/>
            <person name="Heidel-Fischer H."/>
            <person name="Hirsh A."/>
            <person name="Hu Y."/>
            <person name="Jiang H."/>
            <person name="Kalra D."/>
            <person name="Klinner C."/>
            <person name="Konig C."/>
            <person name="Kovar C."/>
            <person name="Kroll A.R."/>
            <person name="Kuwar S.S."/>
            <person name="Lee S.L."/>
            <person name="Lehman R."/>
            <person name="Li K."/>
            <person name="Li Z."/>
            <person name="Liang H."/>
            <person name="Lovelace S."/>
            <person name="Lu Z."/>
            <person name="Mansfield J.H."/>
            <person name="McCulloch K.J."/>
            <person name="Mathew T."/>
            <person name="Morton B."/>
            <person name="Muzny D.M."/>
            <person name="Neunemann D."/>
            <person name="Ongeri F."/>
            <person name="Pauchet Y."/>
            <person name="Pu L.L."/>
            <person name="Pyrousis I."/>
            <person name="Rao X.J."/>
            <person name="Redding A."/>
            <person name="Roesel C."/>
            <person name="Sanchez-Gracia A."/>
            <person name="Schaack S."/>
            <person name="Shukla A."/>
            <person name="Tetreau G."/>
            <person name="Wang Y."/>
            <person name="Xiong G.H."/>
            <person name="Traut W."/>
            <person name="Walsh T.K."/>
            <person name="Worley K.C."/>
            <person name="Wu D."/>
            <person name="Wu W."/>
            <person name="Wu Y.Q."/>
            <person name="Zhang X."/>
            <person name="Zou Z."/>
            <person name="Zucker H."/>
            <person name="Briscoe A.D."/>
            <person name="Burmester T."/>
            <person name="Clem R.J."/>
            <person name="Feyereisen R."/>
            <person name="Grimmelikhuijzen C.J.P."/>
            <person name="Hamodrakas S.J."/>
            <person name="Hansson B.S."/>
            <person name="Huguet E."/>
            <person name="Jermiin L.S."/>
            <person name="Lan Q."/>
            <person name="Lehman H.K."/>
            <person name="Lorenzen M."/>
            <person name="Merzendorfer H."/>
            <person name="Michalopoulos I."/>
            <person name="Morton D.B."/>
            <person name="Muthukrishnan S."/>
            <person name="Oakeshott J.G."/>
            <person name="Palmer W."/>
            <person name="Park Y."/>
            <person name="Passarelli A.L."/>
            <person name="Rozas J."/>
            <person name="Schwartz L.M."/>
            <person name="Smith W."/>
            <person name="Southgate A."/>
            <person name="Vilcinskas A."/>
            <person name="Vogt R."/>
            <person name="Wang P."/>
            <person name="Werren J."/>
            <person name="Yu X.Q."/>
            <person name="Zhou J.J."/>
            <person name="Brown S.J."/>
            <person name="Scherer S.E."/>
            <person name="Richards S."/>
            <person name="Blissard G.W."/>
        </authorList>
    </citation>
    <scope>NUCLEOTIDE SEQUENCE</scope>
</reference>
<dbReference type="Pfam" id="PF00083">
    <property type="entry name" value="Sugar_tr"/>
    <property type="match status" value="1"/>
</dbReference>
<sequence>MFCNIQPYVQRQLLITACLNIGYILIGYEIYWTGPIIPKLLNIEETPLTRVISATEASWVASLLLIGADVGAIIAGYAANLIGRRPCLILSGVLMIISHLIVNFPTSLGIIYAGRICIGASITMFLLVTLVYLGEISSPNIRGMLMTSASIFHSFGGFVVYCVGPYISYTQVGYVFFGISAVYITTSCFLPESPVYHVIKGNEEAAKESLRKLGRDKDIDTELKKMMEQAVKTKTNSYLLRELFTDKGNRRALCVTIPLYIFQQSSGNMAVIFFATTIFNSAGSSIQPHIATMIVGATSLFSAIFSPMFIDKHGRRILLIISTAGCFASMVSQ</sequence>
<evidence type="ECO:0000256" key="8">
    <source>
        <dbReference type="SAM" id="Phobius"/>
    </source>
</evidence>
<evidence type="ECO:0000256" key="2">
    <source>
        <dbReference type="ARBA" id="ARBA00022448"/>
    </source>
</evidence>
<evidence type="ECO:0000256" key="3">
    <source>
        <dbReference type="ARBA" id="ARBA00022475"/>
    </source>
</evidence>
<keyword evidence="7 8" id="KW-0472">Membrane</keyword>
<feature type="transmembrane region" description="Helical" evidence="8">
    <location>
        <begin position="257"/>
        <end position="278"/>
    </location>
</feature>
<evidence type="ECO:0000256" key="5">
    <source>
        <dbReference type="ARBA" id="ARBA00022692"/>
    </source>
</evidence>
<feature type="transmembrane region" description="Helical" evidence="8">
    <location>
        <begin position="173"/>
        <end position="190"/>
    </location>
</feature>
<evidence type="ECO:0000259" key="9">
    <source>
        <dbReference type="PROSITE" id="PS50850"/>
    </source>
</evidence>
<feature type="transmembrane region" description="Helical" evidence="8">
    <location>
        <begin position="12"/>
        <end position="31"/>
    </location>
</feature>
<comment type="caution">
    <text evidence="10">The sequence shown here is derived from an EMBL/GenBank/DDBJ whole genome shotgun (WGS) entry which is preliminary data.</text>
</comment>
<dbReference type="GO" id="GO:0005886">
    <property type="term" value="C:plasma membrane"/>
    <property type="evidence" value="ECO:0007669"/>
    <property type="project" value="UniProtKB-SubCell"/>
</dbReference>
<evidence type="ECO:0000256" key="4">
    <source>
        <dbReference type="ARBA" id="ARBA00022597"/>
    </source>
</evidence>
<comment type="subcellular location">
    <subcellularLocation>
        <location evidence="1">Cell membrane</location>
        <topology evidence="1">Multi-pass membrane protein</topology>
    </subcellularLocation>
</comment>
<protein>
    <recommendedName>
        <fullName evidence="9">Major facilitator superfamily (MFS) profile domain-containing protein</fullName>
    </recommendedName>
</protein>
<keyword evidence="3" id="KW-1003">Cell membrane</keyword>
<feature type="transmembrane region" description="Helical" evidence="8">
    <location>
        <begin position="57"/>
        <end position="79"/>
    </location>
</feature>
<dbReference type="InterPro" id="IPR020846">
    <property type="entry name" value="MFS_dom"/>
</dbReference>
<feature type="transmembrane region" description="Helical" evidence="8">
    <location>
        <begin position="86"/>
        <end position="104"/>
    </location>
</feature>
<dbReference type="PANTHER" id="PTHR48021:SF1">
    <property type="entry name" value="GH07001P-RELATED"/>
    <property type="match status" value="1"/>
</dbReference>
<dbReference type="InterPro" id="IPR005828">
    <property type="entry name" value="MFS_sugar_transport-like"/>
</dbReference>
<feature type="transmembrane region" description="Helical" evidence="8">
    <location>
        <begin position="110"/>
        <end position="133"/>
    </location>
</feature>
<dbReference type="GO" id="GO:0022857">
    <property type="term" value="F:transmembrane transporter activity"/>
    <property type="evidence" value="ECO:0007669"/>
    <property type="project" value="InterPro"/>
</dbReference>
<dbReference type="EMBL" id="JH669447">
    <property type="protein sequence ID" value="KAG6465282.1"/>
    <property type="molecule type" value="Genomic_DNA"/>
</dbReference>
<evidence type="ECO:0000313" key="11">
    <source>
        <dbReference type="Proteomes" id="UP000791440"/>
    </source>
</evidence>
<reference evidence="10" key="2">
    <citation type="submission" date="2020-12" db="EMBL/GenBank/DDBJ databases">
        <authorList>
            <person name="Kanost M."/>
        </authorList>
    </citation>
    <scope>NUCLEOTIDE SEQUENCE</scope>
</reference>
<evidence type="ECO:0000313" key="10">
    <source>
        <dbReference type="EMBL" id="KAG6465282.1"/>
    </source>
</evidence>
<dbReference type="PANTHER" id="PTHR48021">
    <property type="match status" value="1"/>
</dbReference>
<gene>
    <name evidence="10" type="ORF">O3G_MSEX015047</name>
</gene>
<evidence type="ECO:0000256" key="1">
    <source>
        <dbReference type="ARBA" id="ARBA00004651"/>
    </source>
</evidence>
<evidence type="ECO:0000256" key="7">
    <source>
        <dbReference type="ARBA" id="ARBA00023136"/>
    </source>
</evidence>
<proteinExistence type="predicted"/>
<dbReference type="PROSITE" id="PS50850">
    <property type="entry name" value="MFS"/>
    <property type="match status" value="1"/>
</dbReference>
<keyword evidence="2" id="KW-0813">Transport</keyword>
<keyword evidence="6 8" id="KW-1133">Transmembrane helix</keyword>
<feature type="domain" description="Major facilitator superfamily (MFS) profile" evidence="9">
    <location>
        <begin position="15"/>
        <end position="333"/>
    </location>
</feature>
<keyword evidence="5 8" id="KW-0812">Transmembrane</keyword>
<dbReference type="Proteomes" id="UP000791440">
    <property type="component" value="Unassembled WGS sequence"/>
</dbReference>
<dbReference type="FunFam" id="1.20.1250.20:FF:000218">
    <property type="entry name" value="facilitated trehalose transporter Tret1"/>
    <property type="match status" value="1"/>
</dbReference>
<dbReference type="AlphaFoldDB" id="A0A921ZW00"/>
<evidence type="ECO:0000256" key="6">
    <source>
        <dbReference type="ARBA" id="ARBA00022989"/>
    </source>
</evidence>
<organism evidence="10 11">
    <name type="scientific">Manduca sexta</name>
    <name type="common">Tobacco hawkmoth</name>
    <name type="synonym">Tobacco hornworm</name>
    <dbReference type="NCBI Taxonomy" id="7130"/>
    <lineage>
        <taxon>Eukaryota</taxon>
        <taxon>Metazoa</taxon>
        <taxon>Ecdysozoa</taxon>
        <taxon>Arthropoda</taxon>
        <taxon>Hexapoda</taxon>
        <taxon>Insecta</taxon>
        <taxon>Pterygota</taxon>
        <taxon>Neoptera</taxon>
        <taxon>Endopterygota</taxon>
        <taxon>Lepidoptera</taxon>
        <taxon>Glossata</taxon>
        <taxon>Ditrysia</taxon>
        <taxon>Bombycoidea</taxon>
        <taxon>Sphingidae</taxon>
        <taxon>Sphinginae</taxon>
        <taxon>Sphingini</taxon>
        <taxon>Manduca</taxon>
    </lineage>
</organism>
<dbReference type="InterPro" id="IPR050549">
    <property type="entry name" value="MFS_Trehalose_Transporter"/>
</dbReference>
<feature type="transmembrane region" description="Helical" evidence="8">
    <location>
        <begin position="290"/>
        <end position="310"/>
    </location>
</feature>
<name>A0A921ZW00_MANSE</name>